<dbReference type="EMBL" id="VUJU01009607">
    <property type="protein sequence ID" value="KAF0719042.1"/>
    <property type="molecule type" value="Genomic_DNA"/>
</dbReference>
<gene>
    <name evidence="1" type="ORF">FWK35_00027013</name>
</gene>
<sequence length="58" mass="6532">MPKVARSISTKISNVIRDFPNETFSSDNNVLYCNACDISVSTTQKFQITQHISTSKHK</sequence>
<dbReference type="AlphaFoldDB" id="A0A6G0W325"/>
<keyword evidence="1" id="KW-0436">Ligase</keyword>
<dbReference type="GO" id="GO:0016874">
    <property type="term" value="F:ligase activity"/>
    <property type="evidence" value="ECO:0007669"/>
    <property type="project" value="UniProtKB-KW"/>
</dbReference>
<protein>
    <submittedName>
        <fullName evidence="1">E3 SUMO-protein ligase KIAA1586-like</fullName>
    </submittedName>
</protein>
<dbReference type="OrthoDB" id="8032690at2759"/>
<comment type="caution">
    <text evidence="1">The sequence shown here is derived from an EMBL/GenBank/DDBJ whole genome shotgun (WGS) entry which is preliminary data.</text>
</comment>
<accession>A0A6G0W325</accession>
<evidence type="ECO:0000313" key="1">
    <source>
        <dbReference type="EMBL" id="KAF0719042.1"/>
    </source>
</evidence>
<reference evidence="1 2" key="1">
    <citation type="submission" date="2019-08" db="EMBL/GenBank/DDBJ databases">
        <title>Whole genome of Aphis craccivora.</title>
        <authorList>
            <person name="Voronova N.V."/>
            <person name="Shulinski R.S."/>
            <person name="Bandarenka Y.V."/>
            <person name="Zhorov D.G."/>
            <person name="Warner D."/>
        </authorList>
    </citation>
    <scope>NUCLEOTIDE SEQUENCE [LARGE SCALE GENOMIC DNA]</scope>
    <source>
        <strain evidence="1">180601</strain>
        <tissue evidence="1">Whole Body</tissue>
    </source>
</reference>
<feature type="non-terminal residue" evidence="1">
    <location>
        <position position="58"/>
    </location>
</feature>
<name>A0A6G0W325_APHCR</name>
<dbReference type="Proteomes" id="UP000478052">
    <property type="component" value="Unassembled WGS sequence"/>
</dbReference>
<evidence type="ECO:0000313" key="2">
    <source>
        <dbReference type="Proteomes" id="UP000478052"/>
    </source>
</evidence>
<keyword evidence="2" id="KW-1185">Reference proteome</keyword>
<organism evidence="1 2">
    <name type="scientific">Aphis craccivora</name>
    <name type="common">Cowpea aphid</name>
    <dbReference type="NCBI Taxonomy" id="307492"/>
    <lineage>
        <taxon>Eukaryota</taxon>
        <taxon>Metazoa</taxon>
        <taxon>Ecdysozoa</taxon>
        <taxon>Arthropoda</taxon>
        <taxon>Hexapoda</taxon>
        <taxon>Insecta</taxon>
        <taxon>Pterygota</taxon>
        <taxon>Neoptera</taxon>
        <taxon>Paraneoptera</taxon>
        <taxon>Hemiptera</taxon>
        <taxon>Sternorrhyncha</taxon>
        <taxon>Aphidomorpha</taxon>
        <taxon>Aphidoidea</taxon>
        <taxon>Aphididae</taxon>
        <taxon>Aphidini</taxon>
        <taxon>Aphis</taxon>
        <taxon>Aphis</taxon>
    </lineage>
</organism>
<proteinExistence type="predicted"/>